<feature type="repeat" description="TPR" evidence="4">
    <location>
        <begin position="123"/>
        <end position="156"/>
    </location>
</feature>
<keyword evidence="2" id="KW-0963">Cytoplasm</keyword>
<evidence type="ECO:0000256" key="5">
    <source>
        <dbReference type="SAM" id="Coils"/>
    </source>
</evidence>
<evidence type="ECO:0000313" key="7">
    <source>
        <dbReference type="EMBL" id="PTX58970.1"/>
    </source>
</evidence>
<accession>A0A2T6BSB1</accession>
<keyword evidence="6" id="KW-1133">Transmembrane helix</keyword>
<keyword evidence="5" id="KW-0175">Coiled coil</keyword>
<dbReference type="Proteomes" id="UP000244090">
    <property type="component" value="Unassembled WGS sequence"/>
</dbReference>
<sequence length="535" mass="61994">MSQKSVITIVFLFLISSTILVGQTSTKELKTIWENTKNADSIRFKALAKYFKLNNQAQPDSTLIVLDYYYDLAKEKNATEELFHVANNRGNIYRLKGESDIAMSYYKAAESIANQLSDLELKAIILGNIGNVHIQNKDYKQATQHFSNSLKIYQETHNKKGESHMLTSLGSVFLIIQNYEAALEYYQKALSISENTAIEDRRIAVIYLNIGWANFKKNQFEEARKNYEKALKIVEQTKDKFFALNGNRALANIHINLGNYEKATSYAKKNMMLSEELHTDILHGELIFARLAFKKNRVKEAIQKAEAVLAKLDSNSSIELRAQVFELLYNCYKDENNTKKSLEMFEQFILYKDSIQLEKNNFAVIREAVKNEFDLKLYENKLESEKAQANLKLRQLKNTFYIIFCAILLIAGILFYFNRTQRKNKEKREELLQEINRLKNIESSTVIGNSKRFELNKTKIENAIAQKLNETDWNILNILLNNPVVTNKEIAEKAFMSVHGIGSALRRMYLYFDIKDSKYKKTELIREAIKISRNP</sequence>
<feature type="coiled-coil region" evidence="5">
    <location>
        <begin position="375"/>
        <end position="444"/>
    </location>
</feature>
<keyword evidence="6" id="KW-0472">Membrane</keyword>
<name>A0A2T6BSB1_9FLAO</name>
<dbReference type="PANTHER" id="PTHR45954">
    <property type="entry name" value="LD33695P"/>
    <property type="match status" value="1"/>
</dbReference>
<dbReference type="GO" id="GO:0001965">
    <property type="term" value="F:G-protein alpha-subunit binding"/>
    <property type="evidence" value="ECO:0007669"/>
    <property type="project" value="TreeGrafter"/>
</dbReference>
<dbReference type="PROSITE" id="PS50293">
    <property type="entry name" value="TPR_REGION"/>
    <property type="match status" value="1"/>
</dbReference>
<evidence type="ECO:0000256" key="3">
    <source>
        <dbReference type="ARBA" id="ARBA00022737"/>
    </source>
</evidence>
<comment type="caution">
    <text evidence="7">The sequence shown here is derived from an EMBL/GenBank/DDBJ whole genome shotgun (WGS) entry which is preliminary data.</text>
</comment>
<feature type="transmembrane region" description="Helical" evidence="6">
    <location>
        <begin position="400"/>
        <end position="418"/>
    </location>
</feature>
<protein>
    <submittedName>
        <fullName evidence="7">Tetratricopeptide repeat protein</fullName>
    </submittedName>
</protein>
<keyword evidence="4" id="KW-0802">TPR repeat</keyword>
<evidence type="ECO:0000256" key="2">
    <source>
        <dbReference type="ARBA" id="ARBA00022490"/>
    </source>
</evidence>
<gene>
    <name evidence="7" type="ORF">C8N46_11139</name>
</gene>
<dbReference type="SMART" id="SM00028">
    <property type="entry name" value="TPR"/>
    <property type="match status" value="5"/>
</dbReference>
<proteinExistence type="predicted"/>
<dbReference type="Pfam" id="PF13412">
    <property type="entry name" value="HTH_24"/>
    <property type="match status" value="1"/>
</dbReference>
<dbReference type="GO" id="GO:0005938">
    <property type="term" value="C:cell cortex"/>
    <property type="evidence" value="ECO:0007669"/>
    <property type="project" value="TreeGrafter"/>
</dbReference>
<evidence type="ECO:0000313" key="8">
    <source>
        <dbReference type="Proteomes" id="UP000244090"/>
    </source>
</evidence>
<dbReference type="AlphaFoldDB" id="A0A2T6BSB1"/>
<comment type="subcellular location">
    <subcellularLocation>
        <location evidence="1">Cytoplasm</location>
    </subcellularLocation>
</comment>
<dbReference type="InterPro" id="IPR052386">
    <property type="entry name" value="GPSM"/>
</dbReference>
<evidence type="ECO:0000256" key="4">
    <source>
        <dbReference type="PROSITE-ProRule" id="PRU00339"/>
    </source>
</evidence>
<reference evidence="7 8" key="1">
    <citation type="submission" date="2018-04" db="EMBL/GenBank/DDBJ databases">
        <title>Genomic Encyclopedia of Archaeal and Bacterial Type Strains, Phase II (KMG-II): from individual species to whole genera.</title>
        <authorList>
            <person name="Goeker M."/>
        </authorList>
    </citation>
    <scope>NUCLEOTIDE SEQUENCE [LARGE SCALE GENOMIC DNA]</scope>
    <source>
        <strain evidence="7 8">DSM 25731</strain>
    </source>
</reference>
<dbReference type="EMBL" id="QBKT01000011">
    <property type="protein sequence ID" value="PTX58970.1"/>
    <property type="molecule type" value="Genomic_DNA"/>
</dbReference>
<dbReference type="GO" id="GO:0005092">
    <property type="term" value="F:GDP-dissociation inhibitor activity"/>
    <property type="evidence" value="ECO:0007669"/>
    <property type="project" value="TreeGrafter"/>
</dbReference>
<organism evidence="7 8">
    <name type="scientific">Kordia periserrulae</name>
    <dbReference type="NCBI Taxonomy" id="701523"/>
    <lineage>
        <taxon>Bacteria</taxon>
        <taxon>Pseudomonadati</taxon>
        <taxon>Bacteroidota</taxon>
        <taxon>Flavobacteriia</taxon>
        <taxon>Flavobacteriales</taxon>
        <taxon>Flavobacteriaceae</taxon>
        <taxon>Kordia</taxon>
    </lineage>
</organism>
<keyword evidence="8" id="KW-1185">Reference proteome</keyword>
<dbReference type="Pfam" id="PF13424">
    <property type="entry name" value="TPR_12"/>
    <property type="match status" value="2"/>
</dbReference>
<feature type="repeat" description="TPR" evidence="4">
    <location>
        <begin position="163"/>
        <end position="196"/>
    </location>
</feature>
<dbReference type="RefSeq" id="WP_108116502.1">
    <property type="nucleotide sequence ID" value="NZ_QBKT01000011.1"/>
</dbReference>
<keyword evidence="6" id="KW-0812">Transmembrane</keyword>
<dbReference type="InterPro" id="IPR011990">
    <property type="entry name" value="TPR-like_helical_dom_sf"/>
</dbReference>
<keyword evidence="3" id="KW-0677">Repeat</keyword>
<dbReference type="Gene3D" id="1.25.40.10">
    <property type="entry name" value="Tetratricopeptide repeat domain"/>
    <property type="match status" value="2"/>
</dbReference>
<dbReference type="PANTHER" id="PTHR45954:SF1">
    <property type="entry name" value="LD33695P"/>
    <property type="match status" value="1"/>
</dbReference>
<dbReference type="SUPFAM" id="SSF48452">
    <property type="entry name" value="TPR-like"/>
    <property type="match status" value="2"/>
</dbReference>
<dbReference type="PROSITE" id="PS50005">
    <property type="entry name" value="TPR"/>
    <property type="match status" value="3"/>
</dbReference>
<evidence type="ECO:0000256" key="1">
    <source>
        <dbReference type="ARBA" id="ARBA00004496"/>
    </source>
</evidence>
<evidence type="ECO:0000256" key="6">
    <source>
        <dbReference type="SAM" id="Phobius"/>
    </source>
</evidence>
<dbReference type="InterPro" id="IPR019734">
    <property type="entry name" value="TPR_rpt"/>
</dbReference>
<dbReference type="OrthoDB" id="9810447at2"/>
<feature type="repeat" description="TPR" evidence="4">
    <location>
        <begin position="204"/>
        <end position="237"/>
    </location>
</feature>